<evidence type="ECO:0000313" key="7">
    <source>
        <dbReference type="Proteomes" id="UP000663869"/>
    </source>
</evidence>
<dbReference type="PANTHER" id="PTHR22702:SF1">
    <property type="entry name" value="PROTEASE-ASSOCIATED DOMAIN-CONTAINING PROTEIN 1"/>
    <property type="match status" value="1"/>
</dbReference>
<dbReference type="AlphaFoldDB" id="A0A817UWP5"/>
<keyword evidence="1 3" id="KW-0732">Signal</keyword>
<protein>
    <recommendedName>
        <fullName evidence="4">PA domain-containing protein</fullName>
    </recommendedName>
</protein>
<evidence type="ECO:0000256" key="2">
    <source>
        <dbReference type="ARBA" id="ARBA00023180"/>
    </source>
</evidence>
<comment type="caution">
    <text evidence="5">The sequence shown here is derived from an EMBL/GenBank/DDBJ whole genome shotgun (WGS) entry which is preliminary data.</text>
</comment>
<keyword evidence="2" id="KW-0325">Glycoprotein</keyword>
<evidence type="ECO:0000259" key="4">
    <source>
        <dbReference type="Pfam" id="PF02225"/>
    </source>
</evidence>
<dbReference type="InterPro" id="IPR046450">
    <property type="entry name" value="PA_dom_sf"/>
</dbReference>
<dbReference type="SUPFAM" id="SSF52025">
    <property type="entry name" value="PA domain"/>
    <property type="match status" value="1"/>
</dbReference>
<dbReference type="Proteomes" id="UP000663869">
    <property type="component" value="Unassembled WGS sequence"/>
</dbReference>
<evidence type="ECO:0000256" key="3">
    <source>
        <dbReference type="SAM" id="SignalP"/>
    </source>
</evidence>
<gene>
    <name evidence="5" type="ORF">FME351_LOCUS3060</name>
    <name evidence="6" type="ORF">KIK155_LOCUS26363</name>
</gene>
<name>A0A817UWP5_9BILA</name>
<dbReference type="Proteomes" id="UP000663865">
    <property type="component" value="Unassembled WGS sequence"/>
</dbReference>
<organism evidence="5 7">
    <name type="scientific">Rotaria socialis</name>
    <dbReference type="NCBI Taxonomy" id="392032"/>
    <lineage>
        <taxon>Eukaryota</taxon>
        <taxon>Metazoa</taxon>
        <taxon>Spiralia</taxon>
        <taxon>Gnathifera</taxon>
        <taxon>Rotifera</taxon>
        <taxon>Eurotatoria</taxon>
        <taxon>Bdelloidea</taxon>
        <taxon>Philodinida</taxon>
        <taxon>Philodinidae</taxon>
        <taxon>Rotaria</taxon>
    </lineage>
</organism>
<dbReference type="Gene3D" id="3.50.30.30">
    <property type="match status" value="1"/>
</dbReference>
<dbReference type="EMBL" id="CAJNYV010004813">
    <property type="protein sequence ID" value="CAF3696630.1"/>
    <property type="molecule type" value="Genomic_DNA"/>
</dbReference>
<reference evidence="5" key="1">
    <citation type="submission" date="2021-02" db="EMBL/GenBank/DDBJ databases">
        <authorList>
            <person name="Nowell W R."/>
        </authorList>
    </citation>
    <scope>NUCLEOTIDE SEQUENCE</scope>
</reference>
<sequence length="190" mass="21937">MVLIDFYLIMTIFLPLIIHSRDQSYDHYRNVYFEVLEPFDISYTFRCQPANDFGTSFNELLKDVYLIPSKPLEACSSLQNDFILKGNIALVERGDCSFVTKIINVQRTGALGVIVMNNDRTADERFVDMKHDSTGRTVLIPAIFLQYRDGHMILKSIEKNHLIGARINIPLNLTYDEMLKVHRAPGSYWL</sequence>
<evidence type="ECO:0000313" key="5">
    <source>
        <dbReference type="EMBL" id="CAF3335393.1"/>
    </source>
</evidence>
<evidence type="ECO:0000256" key="1">
    <source>
        <dbReference type="ARBA" id="ARBA00022729"/>
    </source>
</evidence>
<evidence type="ECO:0000313" key="6">
    <source>
        <dbReference type="EMBL" id="CAF3696630.1"/>
    </source>
</evidence>
<proteinExistence type="predicted"/>
<dbReference type="Pfam" id="PF02225">
    <property type="entry name" value="PA"/>
    <property type="match status" value="1"/>
</dbReference>
<feature type="domain" description="PA" evidence="4">
    <location>
        <begin position="71"/>
        <end position="152"/>
    </location>
</feature>
<dbReference type="EMBL" id="CAJNYU010000181">
    <property type="protein sequence ID" value="CAF3335393.1"/>
    <property type="molecule type" value="Genomic_DNA"/>
</dbReference>
<dbReference type="PANTHER" id="PTHR22702">
    <property type="entry name" value="PROTEASE-ASSOCIATED DOMAIN-CONTAINING PROTEIN"/>
    <property type="match status" value="1"/>
</dbReference>
<feature type="signal peptide" evidence="3">
    <location>
        <begin position="1"/>
        <end position="20"/>
    </location>
</feature>
<dbReference type="InterPro" id="IPR003137">
    <property type="entry name" value="PA_domain"/>
</dbReference>
<feature type="chain" id="PRO_5035614193" description="PA domain-containing protein" evidence="3">
    <location>
        <begin position="21"/>
        <end position="190"/>
    </location>
</feature>
<accession>A0A817UWP5</accession>